<accession>A0A815N9W5</accession>
<dbReference type="Pfam" id="PF01679">
    <property type="entry name" value="Pmp3"/>
    <property type="match status" value="1"/>
</dbReference>
<evidence type="ECO:0000256" key="2">
    <source>
        <dbReference type="ARBA" id="ARBA00009530"/>
    </source>
</evidence>
<dbReference type="EMBL" id="CAJOBC010084222">
    <property type="protein sequence ID" value="CAF4313774.1"/>
    <property type="molecule type" value="Genomic_DNA"/>
</dbReference>
<dbReference type="AlphaFoldDB" id="A0A815N9W5"/>
<evidence type="ECO:0000313" key="8">
    <source>
        <dbReference type="EMBL" id="CAF4313774.1"/>
    </source>
</evidence>
<evidence type="ECO:0000256" key="3">
    <source>
        <dbReference type="ARBA" id="ARBA00022692"/>
    </source>
</evidence>
<keyword evidence="4 6" id="KW-1133">Transmembrane helix</keyword>
<reference evidence="7" key="1">
    <citation type="submission" date="2021-02" db="EMBL/GenBank/DDBJ databases">
        <authorList>
            <person name="Nowell W R."/>
        </authorList>
    </citation>
    <scope>NUCLEOTIDE SEQUENCE</scope>
</reference>
<comment type="caution">
    <text evidence="7">The sequence shown here is derived from an EMBL/GenBank/DDBJ whole genome shotgun (WGS) entry which is preliminary data.</text>
</comment>
<dbReference type="InterPro" id="IPR000612">
    <property type="entry name" value="PMP3"/>
</dbReference>
<evidence type="ECO:0000313" key="7">
    <source>
        <dbReference type="EMBL" id="CAF1436371.1"/>
    </source>
</evidence>
<evidence type="ECO:0000256" key="5">
    <source>
        <dbReference type="ARBA" id="ARBA00023136"/>
    </source>
</evidence>
<sequence length="144" mass="16198">MTDCWLCVIMPFVLWFFYVHVLPMGTSVFFVIWSNQGLGLVEVGDCVCLTDRRAVYWAPIPVASLVPEQPLGGLQHPLPWRETHRRRTRWSEALKIVVLALLFPPLAVYMAGGSGAEVALCAALSMAFWMPGMLYAMVFLVRKP</sequence>
<gene>
    <name evidence="7" type="ORF">GPM918_LOCUS34203</name>
    <name evidence="8" type="ORF">SRO942_LOCUS34899</name>
</gene>
<evidence type="ECO:0000256" key="6">
    <source>
        <dbReference type="SAM" id="Phobius"/>
    </source>
</evidence>
<dbReference type="Proteomes" id="UP000663829">
    <property type="component" value="Unassembled WGS sequence"/>
</dbReference>
<evidence type="ECO:0000313" key="9">
    <source>
        <dbReference type="Proteomes" id="UP000663829"/>
    </source>
</evidence>
<dbReference type="GO" id="GO:0016020">
    <property type="term" value="C:membrane"/>
    <property type="evidence" value="ECO:0007669"/>
    <property type="project" value="UniProtKB-SubCell"/>
</dbReference>
<dbReference type="PROSITE" id="PS01309">
    <property type="entry name" value="UPF0057"/>
    <property type="match status" value="1"/>
</dbReference>
<evidence type="ECO:0000256" key="4">
    <source>
        <dbReference type="ARBA" id="ARBA00022989"/>
    </source>
</evidence>
<protein>
    <submittedName>
        <fullName evidence="7">Uncharacterized protein</fullName>
    </submittedName>
</protein>
<evidence type="ECO:0000256" key="1">
    <source>
        <dbReference type="ARBA" id="ARBA00004370"/>
    </source>
</evidence>
<comment type="subcellular location">
    <subcellularLocation>
        <location evidence="1">Membrane</location>
    </subcellularLocation>
</comment>
<keyword evidence="5 6" id="KW-0472">Membrane</keyword>
<dbReference type="EMBL" id="CAJNOQ010018783">
    <property type="protein sequence ID" value="CAF1436371.1"/>
    <property type="molecule type" value="Genomic_DNA"/>
</dbReference>
<dbReference type="Proteomes" id="UP000681722">
    <property type="component" value="Unassembled WGS sequence"/>
</dbReference>
<comment type="similarity">
    <text evidence="2">Belongs to the UPF0057 (PMP3) family.</text>
</comment>
<feature type="transmembrane region" description="Helical" evidence="6">
    <location>
        <begin position="93"/>
        <end position="112"/>
    </location>
</feature>
<name>A0A815N9W5_9BILA</name>
<keyword evidence="9" id="KW-1185">Reference proteome</keyword>
<organism evidence="7 9">
    <name type="scientific">Didymodactylos carnosus</name>
    <dbReference type="NCBI Taxonomy" id="1234261"/>
    <lineage>
        <taxon>Eukaryota</taxon>
        <taxon>Metazoa</taxon>
        <taxon>Spiralia</taxon>
        <taxon>Gnathifera</taxon>
        <taxon>Rotifera</taxon>
        <taxon>Eurotatoria</taxon>
        <taxon>Bdelloidea</taxon>
        <taxon>Philodinida</taxon>
        <taxon>Philodinidae</taxon>
        <taxon>Didymodactylos</taxon>
    </lineage>
</organism>
<feature type="transmembrane region" description="Helical" evidence="6">
    <location>
        <begin position="12"/>
        <end position="33"/>
    </location>
</feature>
<feature type="transmembrane region" description="Helical" evidence="6">
    <location>
        <begin position="118"/>
        <end position="141"/>
    </location>
</feature>
<proteinExistence type="inferred from homology"/>
<keyword evidence="3 6" id="KW-0812">Transmembrane</keyword>